<dbReference type="InterPro" id="IPR012337">
    <property type="entry name" value="RNaseH-like_sf"/>
</dbReference>
<name>A0A5J4P358_9TREM</name>
<dbReference type="AlphaFoldDB" id="A0A5J4P358"/>
<comment type="caution">
    <text evidence="2">The sequence shown here is derived from an EMBL/GenBank/DDBJ whole genome shotgun (WGS) entry which is preliminary data.</text>
</comment>
<dbReference type="InterPro" id="IPR050951">
    <property type="entry name" value="Retrovirus_Pol_polyprotein"/>
</dbReference>
<evidence type="ECO:0000313" key="3">
    <source>
        <dbReference type="Proteomes" id="UP000324629"/>
    </source>
</evidence>
<reference evidence="2 3" key="1">
    <citation type="journal article" date="2019" name="Gigascience">
        <title>Whole-genome sequence of the oriental lung fluke Paragonimus westermani.</title>
        <authorList>
            <person name="Oey H."/>
            <person name="Zakrzewski M."/>
            <person name="Narain K."/>
            <person name="Devi K.R."/>
            <person name="Agatsuma T."/>
            <person name="Nawaratna S."/>
            <person name="Gobert G.N."/>
            <person name="Jones M.K."/>
            <person name="Ragan M.A."/>
            <person name="McManus D.P."/>
            <person name="Krause L."/>
        </authorList>
    </citation>
    <scope>NUCLEOTIDE SEQUENCE [LARGE SCALE GENOMIC DNA]</scope>
    <source>
        <strain evidence="2 3">IND2009</strain>
    </source>
</reference>
<dbReference type="Proteomes" id="UP000324629">
    <property type="component" value="Unassembled WGS sequence"/>
</dbReference>
<dbReference type="InterPro" id="IPR001584">
    <property type="entry name" value="Integrase_cat-core"/>
</dbReference>
<evidence type="ECO:0000259" key="1">
    <source>
        <dbReference type="PROSITE" id="PS50994"/>
    </source>
</evidence>
<feature type="domain" description="Integrase catalytic" evidence="1">
    <location>
        <begin position="1"/>
        <end position="77"/>
    </location>
</feature>
<gene>
    <name evidence="2" type="ORF">DEA37_0001974</name>
</gene>
<feature type="non-terminal residue" evidence="2">
    <location>
        <position position="1"/>
    </location>
</feature>
<dbReference type="InterPro" id="IPR036397">
    <property type="entry name" value="RNaseH_sf"/>
</dbReference>
<protein>
    <recommendedName>
        <fullName evidence="1">Integrase catalytic domain-containing protein</fullName>
    </recommendedName>
</protein>
<evidence type="ECO:0000313" key="2">
    <source>
        <dbReference type="EMBL" id="KAA3682321.1"/>
    </source>
</evidence>
<dbReference type="GO" id="GO:0015074">
    <property type="term" value="P:DNA integration"/>
    <property type="evidence" value="ECO:0007669"/>
    <property type="project" value="InterPro"/>
</dbReference>
<dbReference type="PANTHER" id="PTHR37984:SF5">
    <property type="entry name" value="PROTEIN NYNRIN-LIKE"/>
    <property type="match status" value="1"/>
</dbReference>
<proteinExistence type="predicted"/>
<dbReference type="PANTHER" id="PTHR37984">
    <property type="entry name" value="PROTEIN CBG26694"/>
    <property type="match status" value="1"/>
</dbReference>
<dbReference type="Gene3D" id="3.30.420.10">
    <property type="entry name" value="Ribonuclease H-like superfamily/Ribonuclease H"/>
    <property type="match status" value="1"/>
</dbReference>
<sequence>HALRKLFCRECVPAALVTDNGTHFTAESLGECIKGLGCRRLFTVPQPPQSNGLAETFVRTLKSAIASLTLNSLVELD</sequence>
<dbReference type="SUPFAM" id="SSF53098">
    <property type="entry name" value="Ribonuclease H-like"/>
    <property type="match status" value="1"/>
</dbReference>
<organism evidence="2 3">
    <name type="scientific">Paragonimus westermani</name>
    <dbReference type="NCBI Taxonomy" id="34504"/>
    <lineage>
        <taxon>Eukaryota</taxon>
        <taxon>Metazoa</taxon>
        <taxon>Spiralia</taxon>
        <taxon>Lophotrochozoa</taxon>
        <taxon>Platyhelminthes</taxon>
        <taxon>Trematoda</taxon>
        <taxon>Digenea</taxon>
        <taxon>Plagiorchiida</taxon>
        <taxon>Troglotremata</taxon>
        <taxon>Troglotrematidae</taxon>
        <taxon>Paragonimus</taxon>
    </lineage>
</organism>
<accession>A0A5J4P358</accession>
<keyword evidence="3" id="KW-1185">Reference proteome</keyword>
<dbReference type="PROSITE" id="PS50994">
    <property type="entry name" value="INTEGRASE"/>
    <property type="match status" value="1"/>
</dbReference>
<dbReference type="GO" id="GO:0003676">
    <property type="term" value="F:nucleic acid binding"/>
    <property type="evidence" value="ECO:0007669"/>
    <property type="project" value="InterPro"/>
</dbReference>
<dbReference type="EMBL" id="QNGE01000030">
    <property type="protein sequence ID" value="KAA3682321.1"/>
    <property type="molecule type" value="Genomic_DNA"/>
</dbReference>